<dbReference type="AlphaFoldDB" id="A0A6M3K1H8"/>
<sequence>MMKEILAEVISSAGPLEVRVMGDPCPCCGGTDYYCVEQTERHIKHLLGELERAGLDLADWGSVFGHLSYEPDKAGNMINQKMDDMRAEIERLRGALERVMRVVESRGMTNIGVYVSMPGEYTGLIHKMGEFALRSDGCKENET</sequence>
<gene>
    <name evidence="1" type="ORF">MM415A01546_0010</name>
</gene>
<reference evidence="1" key="1">
    <citation type="submission" date="2020-03" db="EMBL/GenBank/DDBJ databases">
        <title>The deep terrestrial virosphere.</title>
        <authorList>
            <person name="Holmfeldt K."/>
            <person name="Nilsson E."/>
            <person name="Simone D."/>
            <person name="Lopez-Fernandez M."/>
            <person name="Wu X."/>
            <person name="de Brujin I."/>
            <person name="Lundin D."/>
            <person name="Andersson A."/>
            <person name="Bertilsson S."/>
            <person name="Dopson M."/>
        </authorList>
    </citation>
    <scope>NUCLEOTIDE SEQUENCE</scope>
    <source>
        <strain evidence="1">MM415A01546</strain>
    </source>
</reference>
<proteinExistence type="predicted"/>
<name>A0A6M3K1H8_9ZZZZ</name>
<protein>
    <submittedName>
        <fullName evidence="1">Uncharacterized protein</fullName>
    </submittedName>
</protein>
<organism evidence="1">
    <name type="scientific">viral metagenome</name>
    <dbReference type="NCBI Taxonomy" id="1070528"/>
    <lineage>
        <taxon>unclassified sequences</taxon>
        <taxon>metagenomes</taxon>
        <taxon>organismal metagenomes</taxon>
    </lineage>
</organism>
<dbReference type="EMBL" id="MT142214">
    <property type="protein sequence ID" value="QJA76256.1"/>
    <property type="molecule type" value="Genomic_DNA"/>
</dbReference>
<evidence type="ECO:0000313" key="1">
    <source>
        <dbReference type="EMBL" id="QJA76256.1"/>
    </source>
</evidence>
<accession>A0A6M3K1H8</accession>